<sequence>MDRPLCTEDITCPWRVPYKELDEEVRALFDESPSLDLYDAPPLSLLIPECDFLSKGEQDLLLSFIGHQPPARASLPTPTPTPSSSPTPPNSPNPTRKDPDDDKTPPPLQRNPLPYALPSKHFNPENLPHPVRYPQDDLSRFKADPYPFILIEKSRQIRRITDALSRQGTGTPAQEIARAQVRRDLRRQQNAGTLNAEFNFEYVKTEAHIARELVSTVWISGVKRRRVGRTPGMVVRPCLRCEKEGIRCSFVTSLEVERLQAARCGACVRRGEGEMCVLRAEQRWRVCDWLLHEKKGTTPVVSYVWVEEKGGKGFYWFVRELGVNEERLREAAMEILRDDGAASLGSVGVYSVDSFENWALPAWELGTEPEKKPEEKEQGSDDKTRGMVSRVRPKQSPPPRYPPVGIRGLKR</sequence>
<name>A0AA40CQU7_9PEZI</name>
<protein>
    <submittedName>
        <fullName evidence="2">Uncharacterized protein</fullName>
    </submittedName>
</protein>
<feature type="region of interest" description="Disordered" evidence="1">
    <location>
        <begin position="68"/>
        <end position="127"/>
    </location>
</feature>
<gene>
    <name evidence="2" type="ORF">B0T16DRAFT_458087</name>
</gene>
<dbReference type="AlphaFoldDB" id="A0AA40CQU7"/>
<keyword evidence="3" id="KW-1185">Reference proteome</keyword>
<evidence type="ECO:0000256" key="1">
    <source>
        <dbReference type="SAM" id="MobiDB-lite"/>
    </source>
</evidence>
<evidence type="ECO:0000313" key="3">
    <source>
        <dbReference type="Proteomes" id="UP001174936"/>
    </source>
</evidence>
<accession>A0AA40CQU7</accession>
<evidence type="ECO:0000313" key="2">
    <source>
        <dbReference type="EMBL" id="KAK0646133.1"/>
    </source>
</evidence>
<comment type="caution">
    <text evidence="2">The sequence shown here is derived from an EMBL/GenBank/DDBJ whole genome shotgun (WGS) entry which is preliminary data.</text>
</comment>
<dbReference type="EMBL" id="JAULSV010000004">
    <property type="protein sequence ID" value="KAK0646133.1"/>
    <property type="molecule type" value="Genomic_DNA"/>
</dbReference>
<feature type="compositionally biased region" description="Pro residues" evidence="1">
    <location>
        <begin position="77"/>
        <end position="92"/>
    </location>
</feature>
<feature type="compositionally biased region" description="Basic and acidic residues" evidence="1">
    <location>
        <begin position="368"/>
        <end position="385"/>
    </location>
</feature>
<feature type="region of interest" description="Disordered" evidence="1">
    <location>
        <begin position="366"/>
        <end position="411"/>
    </location>
</feature>
<reference evidence="2" key="1">
    <citation type="submission" date="2023-06" db="EMBL/GenBank/DDBJ databases">
        <title>Genome-scale phylogeny and comparative genomics of the fungal order Sordariales.</title>
        <authorList>
            <consortium name="Lawrence Berkeley National Laboratory"/>
            <person name="Hensen N."/>
            <person name="Bonometti L."/>
            <person name="Westerberg I."/>
            <person name="Brannstrom I.O."/>
            <person name="Guillou S."/>
            <person name="Cros-Aarteil S."/>
            <person name="Calhoun S."/>
            <person name="Haridas S."/>
            <person name="Kuo A."/>
            <person name="Mondo S."/>
            <person name="Pangilinan J."/>
            <person name="Riley R."/>
            <person name="Labutti K."/>
            <person name="Andreopoulos B."/>
            <person name="Lipzen A."/>
            <person name="Chen C."/>
            <person name="Yanf M."/>
            <person name="Daum C."/>
            <person name="Ng V."/>
            <person name="Clum A."/>
            <person name="Steindorff A."/>
            <person name="Ohm R."/>
            <person name="Martin F."/>
            <person name="Silar P."/>
            <person name="Natvig D."/>
            <person name="Lalanne C."/>
            <person name="Gautier V."/>
            <person name="Ament-Velasquez S.L."/>
            <person name="Kruys A."/>
            <person name="Hutchinson M.I."/>
            <person name="Powell A.J."/>
            <person name="Barry K."/>
            <person name="Miller A.N."/>
            <person name="Grigoriev I.V."/>
            <person name="Debuchy R."/>
            <person name="Gladieux P."/>
            <person name="Thoren M.H."/>
            <person name="Johannesson H."/>
        </authorList>
    </citation>
    <scope>NUCLEOTIDE SEQUENCE</scope>
    <source>
        <strain evidence="2">SMH2532-1</strain>
    </source>
</reference>
<feature type="compositionally biased region" description="Basic and acidic residues" evidence="1">
    <location>
        <begin position="95"/>
        <end position="104"/>
    </location>
</feature>
<organism evidence="2 3">
    <name type="scientific">Cercophora newfieldiana</name>
    <dbReference type="NCBI Taxonomy" id="92897"/>
    <lineage>
        <taxon>Eukaryota</taxon>
        <taxon>Fungi</taxon>
        <taxon>Dikarya</taxon>
        <taxon>Ascomycota</taxon>
        <taxon>Pezizomycotina</taxon>
        <taxon>Sordariomycetes</taxon>
        <taxon>Sordariomycetidae</taxon>
        <taxon>Sordariales</taxon>
        <taxon>Lasiosphaeriaceae</taxon>
        <taxon>Cercophora</taxon>
    </lineage>
</organism>
<proteinExistence type="predicted"/>
<dbReference type="Proteomes" id="UP001174936">
    <property type="component" value="Unassembled WGS sequence"/>
</dbReference>